<protein>
    <submittedName>
        <fullName evidence="4">Uncharacterized protein</fullName>
    </submittedName>
</protein>
<dbReference type="GO" id="GO:0008168">
    <property type="term" value="F:methyltransferase activity"/>
    <property type="evidence" value="ECO:0007669"/>
    <property type="project" value="UniProtKB-KW"/>
</dbReference>
<dbReference type="SUPFAM" id="SSF53335">
    <property type="entry name" value="S-adenosyl-L-methionine-dependent methyltransferases"/>
    <property type="match status" value="1"/>
</dbReference>
<evidence type="ECO:0000313" key="5">
    <source>
        <dbReference type="Proteomes" id="UP001205105"/>
    </source>
</evidence>
<keyword evidence="5" id="KW-1185">Reference proteome</keyword>
<gene>
    <name evidence="4" type="ORF">COHA_003948</name>
</gene>
<dbReference type="InterPro" id="IPR029063">
    <property type="entry name" value="SAM-dependent_MTases_sf"/>
</dbReference>
<dbReference type="GO" id="GO:0031167">
    <property type="term" value="P:rRNA methylation"/>
    <property type="evidence" value="ECO:0007669"/>
    <property type="project" value="InterPro"/>
</dbReference>
<reference evidence="4" key="1">
    <citation type="submission" date="2020-11" db="EMBL/GenBank/DDBJ databases">
        <title>Chlorella ohadii genome sequencing and assembly.</title>
        <authorList>
            <person name="Murik O."/>
            <person name="Treves H."/>
            <person name="Kedem I."/>
            <person name="Shotland Y."/>
            <person name="Kaplan A."/>
        </authorList>
    </citation>
    <scope>NUCLEOTIDE SEQUENCE</scope>
    <source>
        <strain evidence="4">1</strain>
    </source>
</reference>
<dbReference type="InterPro" id="IPR004398">
    <property type="entry name" value="RNA_MeTrfase_RsmD"/>
</dbReference>
<dbReference type="PANTHER" id="PTHR43542">
    <property type="entry name" value="METHYLTRANSFERASE"/>
    <property type="match status" value="1"/>
</dbReference>
<dbReference type="AlphaFoldDB" id="A0AAD5DTW8"/>
<name>A0AAD5DTW8_9CHLO</name>
<dbReference type="PANTHER" id="PTHR43542:SF1">
    <property type="entry name" value="METHYLTRANSFERASE"/>
    <property type="match status" value="1"/>
</dbReference>
<dbReference type="Gene3D" id="3.40.50.150">
    <property type="entry name" value="Vaccinia Virus protein VP39"/>
    <property type="match status" value="1"/>
</dbReference>
<dbReference type="Pfam" id="PF03602">
    <property type="entry name" value="Cons_hypoth95"/>
    <property type="match status" value="1"/>
</dbReference>
<feature type="region of interest" description="Disordered" evidence="3">
    <location>
        <begin position="18"/>
        <end position="37"/>
    </location>
</feature>
<organism evidence="4 5">
    <name type="scientific">Chlorella ohadii</name>
    <dbReference type="NCBI Taxonomy" id="2649997"/>
    <lineage>
        <taxon>Eukaryota</taxon>
        <taxon>Viridiplantae</taxon>
        <taxon>Chlorophyta</taxon>
        <taxon>core chlorophytes</taxon>
        <taxon>Trebouxiophyceae</taxon>
        <taxon>Chlorellales</taxon>
        <taxon>Chlorellaceae</taxon>
        <taxon>Chlorella clade</taxon>
        <taxon>Chlorella</taxon>
    </lineage>
</organism>
<feature type="region of interest" description="Disordered" evidence="3">
    <location>
        <begin position="68"/>
        <end position="88"/>
    </location>
</feature>
<sequence>MANEQLGELLCGAFAAARQGRSGGRRQQQERGGDEDVEIFNIESGWKIDSLEGLEDLLDAAGEGWSVEAAPEPASGSGRSTAAGSGASLLDDGWSVEAVGSGPSDDLDEFVDEGDFELGSGDADWEAAASSGRGQRGAAEAQPVVTFGGRVVAGKAEQQVLASLPRHMLRRLEEEQREADEERERLRPAARKKAAARLKTHQQLRIISGTAAGRRLRSPQGDQTRPMMEMVRNAVFNMVMSLYGCSSGLPENTRWLDLFAGTGAVGIEALSRGVSECHFVEMSPWVVSNCLMPNLETCELESAAVVHTGKAEDFLRRAQQRNRFAGGAFDFLSVCPPYELVDYNELYDLLDDSPLLHEESIVIVEYPKKLASLVRPTLGPLEKLRDRRYGRTYLAIYGPAAAAGIED</sequence>
<keyword evidence="2" id="KW-0808">Transferase</keyword>
<feature type="compositionally biased region" description="Low complexity" evidence="3">
    <location>
        <begin position="74"/>
        <end position="88"/>
    </location>
</feature>
<evidence type="ECO:0000256" key="3">
    <source>
        <dbReference type="SAM" id="MobiDB-lite"/>
    </source>
</evidence>
<evidence type="ECO:0000256" key="2">
    <source>
        <dbReference type="ARBA" id="ARBA00022679"/>
    </source>
</evidence>
<dbReference type="CDD" id="cd02440">
    <property type="entry name" value="AdoMet_MTases"/>
    <property type="match status" value="1"/>
</dbReference>
<dbReference type="EMBL" id="JADXDR010000053">
    <property type="protein sequence ID" value="KAI7842308.1"/>
    <property type="molecule type" value="Genomic_DNA"/>
</dbReference>
<proteinExistence type="predicted"/>
<evidence type="ECO:0000313" key="4">
    <source>
        <dbReference type="EMBL" id="KAI7842308.1"/>
    </source>
</evidence>
<evidence type="ECO:0000256" key="1">
    <source>
        <dbReference type="ARBA" id="ARBA00022603"/>
    </source>
</evidence>
<keyword evidence="1" id="KW-0489">Methyltransferase</keyword>
<dbReference type="Proteomes" id="UP001205105">
    <property type="component" value="Unassembled WGS sequence"/>
</dbReference>
<comment type="caution">
    <text evidence="4">The sequence shown here is derived from an EMBL/GenBank/DDBJ whole genome shotgun (WGS) entry which is preliminary data.</text>
</comment>
<accession>A0AAD5DTW8</accession>